<dbReference type="AlphaFoldDB" id="A0A0Q1DMF6"/>
<dbReference type="STRING" id="346185.AAY42_10035"/>
<evidence type="ECO:0000313" key="2">
    <source>
        <dbReference type="Proteomes" id="UP000050827"/>
    </source>
</evidence>
<dbReference type="OrthoDB" id="1446831at2"/>
<gene>
    <name evidence="1" type="ORF">AAY42_10035</name>
</gene>
<dbReference type="EMBL" id="LCTZ01000002">
    <property type="protein sequence ID" value="KQC30178.1"/>
    <property type="molecule type" value="Genomic_DNA"/>
</dbReference>
<reference evidence="1 2" key="1">
    <citation type="submission" date="2015-04" db="EMBL/GenBank/DDBJ databases">
        <title>Complete genome of flavobacterium.</title>
        <authorList>
            <person name="Kwon Y.M."/>
            <person name="Kim S.-J."/>
        </authorList>
    </citation>
    <scope>NUCLEOTIDE SEQUENCE [LARGE SCALE GENOMIC DNA]</scope>
    <source>
        <strain evidence="1 2">DK169</strain>
    </source>
</reference>
<dbReference type="RefSeq" id="WP_055394763.1">
    <property type="nucleotide sequence ID" value="NZ_LCTZ01000002.1"/>
</dbReference>
<accession>A0A0Q1DMF6</accession>
<sequence>MAEKKNKYKDITKTDISEWKKTKGRLKEINIPLDDNMDGECAKFVICKPTKNLLPAITQYGKDEDIDALNKLLITNCVLGGDMEYLESDVDIYLAVIEEVGKLMQAKRVTSKSL</sequence>
<evidence type="ECO:0000313" key="1">
    <source>
        <dbReference type="EMBL" id="KQC30178.1"/>
    </source>
</evidence>
<keyword evidence="2" id="KW-1185">Reference proteome</keyword>
<comment type="caution">
    <text evidence="1">The sequence shown here is derived from an EMBL/GenBank/DDBJ whole genome shotgun (WGS) entry which is preliminary data.</text>
</comment>
<name>A0A0Q1DMF6_9FLAO</name>
<organism evidence="1 2">
    <name type="scientific">Flagellimonas eckloniae</name>
    <dbReference type="NCBI Taxonomy" id="346185"/>
    <lineage>
        <taxon>Bacteria</taxon>
        <taxon>Pseudomonadati</taxon>
        <taxon>Bacteroidota</taxon>
        <taxon>Flavobacteriia</taxon>
        <taxon>Flavobacteriales</taxon>
        <taxon>Flavobacteriaceae</taxon>
        <taxon>Flagellimonas</taxon>
    </lineage>
</organism>
<proteinExistence type="predicted"/>
<dbReference type="Gene3D" id="3.30.2220.10">
    <property type="entry name" value="rbstp2171"/>
    <property type="match status" value="1"/>
</dbReference>
<dbReference type="Proteomes" id="UP000050827">
    <property type="component" value="Unassembled WGS sequence"/>
</dbReference>
<protein>
    <submittedName>
        <fullName evidence="1">Uncharacterized protein</fullName>
    </submittedName>
</protein>